<dbReference type="Pfam" id="PF14526">
    <property type="entry name" value="Cass2"/>
    <property type="match status" value="1"/>
</dbReference>
<dbReference type="SMART" id="SM00871">
    <property type="entry name" value="AraC_E_bind"/>
    <property type="match status" value="1"/>
</dbReference>
<organism evidence="2 3">
    <name type="scientific">Paenibacillus ginsengarvi</name>
    <dbReference type="NCBI Taxonomy" id="400777"/>
    <lineage>
        <taxon>Bacteria</taxon>
        <taxon>Bacillati</taxon>
        <taxon>Bacillota</taxon>
        <taxon>Bacilli</taxon>
        <taxon>Bacillales</taxon>
        <taxon>Paenibacillaceae</taxon>
        <taxon>Paenibacillus</taxon>
    </lineage>
</organism>
<dbReference type="RefSeq" id="WP_120749757.1">
    <property type="nucleotide sequence ID" value="NZ_RBAH01000020.1"/>
</dbReference>
<reference evidence="2 3" key="1">
    <citation type="journal article" date="2007" name="Int. J. Syst. Evol. Microbiol.">
        <title>Paenibacillus ginsengarvi sp. nov., isolated from soil from ginseng cultivation.</title>
        <authorList>
            <person name="Yoon M.H."/>
            <person name="Ten L.N."/>
            <person name="Im W.T."/>
        </authorList>
    </citation>
    <scope>NUCLEOTIDE SEQUENCE [LARGE SCALE GENOMIC DNA]</scope>
    <source>
        <strain evidence="2 3">KCTC 13059</strain>
    </source>
</reference>
<keyword evidence="3" id="KW-1185">Reference proteome</keyword>
<gene>
    <name evidence="2" type="ORF">D7M11_23775</name>
</gene>
<evidence type="ECO:0000259" key="1">
    <source>
        <dbReference type="SMART" id="SM00871"/>
    </source>
</evidence>
<evidence type="ECO:0000313" key="2">
    <source>
        <dbReference type="EMBL" id="RKN77048.1"/>
    </source>
</evidence>
<dbReference type="InterPro" id="IPR010499">
    <property type="entry name" value="AraC_E-bd"/>
</dbReference>
<name>A0A3B0BXA6_9BACL</name>
<dbReference type="OrthoDB" id="2364201at2"/>
<dbReference type="InterPro" id="IPR011256">
    <property type="entry name" value="Reg_factor_effector_dom_sf"/>
</dbReference>
<protein>
    <submittedName>
        <fullName evidence="2">AraC family transcriptional regulator</fullName>
    </submittedName>
</protein>
<evidence type="ECO:0000313" key="3">
    <source>
        <dbReference type="Proteomes" id="UP000282311"/>
    </source>
</evidence>
<dbReference type="AlphaFoldDB" id="A0A3B0BXA6"/>
<accession>A0A3B0BXA6</accession>
<dbReference type="Gene3D" id="3.20.80.10">
    <property type="entry name" value="Regulatory factor, effector binding domain"/>
    <property type="match status" value="1"/>
</dbReference>
<dbReference type="Proteomes" id="UP000282311">
    <property type="component" value="Unassembled WGS sequence"/>
</dbReference>
<comment type="caution">
    <text evidence="2">The sequence shown here is derived from an EMBL/GenBank/DDBJ whole genome shotgun (WGS) entry which is preliminary data.</text>
</comment>
<dbReference type="SUPFAM" id="SSF55136">
    <property type="entry name" value="Probable bacterial effector-binding domain"/>
    <property type="match status" value="1"/>
</dbReference>
<feature type="domain" description="AraC effector-binding" evidence="1">
    <location>
        <begin position="2"/>
        <end position="153"/>
    </location>
</feature>
<dbReference type="EMBL" id="RBAH01000020">
    <property type="protein sequence ID" value="RKN77048.1"/>
    <property type="molecule type" value="Genomic_DNA"/>
</dbReference>
<proteinExistence type="predicted"/>
<dbReference type="InterPro" id="IPR029441">
    <property type="entry name" value="Cass2"/>
</dbReference>
<sequence>MLEVNLITKQAFQAIGLRWDGTFQGAAKGEIRELIAEFKRRLNEISGIVIRDRILGFSEGHTKEGFTYFVMVETLQSDEIPDGMTALSIPTYTYAVCEHQKGMNIDKTYEDLAAWYSAEGYELVPNARSFETYPFHYNPLVDEPEFCVYNPVQLRKN</sequence>